<dbReference type="Pfam" id="PF13972">
    <property type="entry name" value="TetR"/>
    <property type="match status" value="1"/>
</dbReference>
<reference evidence="4" key="1">
    <citation type="submission" date="2013-04" db="EMBL/GenBank/DDBJ databases">
        <title>The genome sequencing project of 58 acetic acid bacteria.</title>
        <authorList>
            <person name="Okamoto-Kainuma A."/>
            <person name="Ishikawa M."/>
            <person name="Umino S."/>
            <person name="Koizumi Y."/>
            <person name="Shiwa Y."/>
            <person name="Yoshikawa H."/>
            <person name="Matsutani M."/>
            <person name="Matsushita K."/>
        </authorList>
    </citation>
    <scope>NUCLEOTIDE SEQUENCE</scope>
    <source>
        <strain evidence="4">NRIC 0535</strain>
    </source>
</reference>
<dbReference type="PROSITE" id="PS01081">
    <property type="entry name" value="HTH_TETR_1"/>
    <property type="match status" value="1"/>
</dbReference>
<accession>A0ABQ0Q5R7</accession>
<evidence type="ECO:0000259" key="3">
    <source>
        <dbReference type="PROSITE" id="PS50977"/>
    </source>
</evidence>
<name>A0ABQ0Q5R7_9PROT</name>
<dbReference type="EMBL" id="BAPV01000060">
    <property type="protein sequence ID" value="GBQ92714.1"/>
    <property type="molecule type" value="Genomic_DNA"/>
</dbReference>
<dbReference type="InterPro" id="IPR050109">
    <property type="entry name" value="HTH-type_TetR-like_transc_reg"/>
</dbReference>
<dbReference type="InterPro" id="IPR009057">
    <property type="entry name" value="Homeodomain-like_sf"/>
</dbReference>
<organism evidence="4 5">
    <name type="scientific">Asaia krungthepensis NRIC 0535</name>
    <dbReference type="NCBI Taxonomy" id="1307925"/>
    <lineage>
        <taxon>Bacteria</taxon>
        <taxon>Pseudomonadati</taxon>
        <taxon>Pseudomonadota</taxon>
        <taxon>Alphaproteobacteria</taxon>
        <taxon>Acetobacterales</taxon>
        <taxon>Acetobacteraceae</taxon>
        <taxon>Asaia</taxon>
    </lineage>
</organism>
<dbReference type="RefSeq" id="WP_264817118.1">
    <property type="nucleotide sequence ID" value="NZ_BAPV01000060.1"/>
</dbReference>
<keyword evidence="5" id="KW-1185">Reference proteome</keyword>
<evidence type="ECO:0000256" key="2">
    <source>
        <dbReference type="PROSITE-ProRule" id="PRU00335"/>
    </source>
</evidence>
<sequence>MMASISSTKSRILEEARRLANEAGFDRLTTRELAERCSINEGNLYYHFKTKAQIAEALFRAFEHEAQDLFEGALLPGASTSPGEVGELLRRAIDRLRGWCLLSWKYRALMRDGHVLFRLEPALQPAVAELTATLSSRVTLLIDELRRARILSIDEAQLAPLVANIFIVSTYWLGYVVQQTGESYPDESCLDWGFDQIMALIMPYRTWITRLILRRRPELLRLRP</sequence>
<evidence type="ECO:0000256" key="1">
    <source>
        <dbReference type="ARBA" id="ARBA00023125"/>
    </source>
</evidence>
<dbReference type="PANTHER" id="PTHR30055">
    <property type="entry name" value="HTH-TYPE TRANSCRIPTIONAL REGULATOR RUTR"/>
    <property type="match status" value="1"/>
</dbReference>
<dbReference type="PRINTS" id="PR00455">
    <property type="entry name" value="HTHTETR"/>
</dbReference>
<protein>
    <submittedName>
        <fullName evidence="4">Transcriptional regulator</fullName>
    </submittedName>
</protein>
<dbReference type="Proteomes" id="UP001062776">
    <property type="component" value="Unassembled WGS sequence"/>
</dbReference>
<evidence type="ECO:0000313" key="4">
    <source>
        <dbReference type="EMBL" id="GBQ92714.1"/>
    </source>
</evidence>
<dbReference type="InterPro" id="IPR025722">
    <property type="entry name" value="TetR"/>
</dbReference>
<dbReference type="Gene3D" id="1.10.357.10">
    <property type="entry name" value="Tetracycline Repressor, domain 2"/>
    <property type="match status" value="1"/>
</dbReference>
<feature type="DNA-binding region" description="H-T-H motif" evidence="2">
    <location>
        <begin position="29"/>
        <end position="48"/>
    </location>
</feature>
<proteinExistence type="predicted"/>
<dbReference type="SUPFAM" id="SSF46689">
    <property type="entry name" value="Homeodomain-like"/>
    <property type="match status" value="1"/>
</dbReference>
<gene>
    <name evidence="4" type="ORF">AA0535_2632</name>
</gene>
<feature type="domain" description="HTH tetR-type" evidence="3">
    <location>
        <begin position="6"/>
        <end position="66"/>
    </location>
</feature>
<evidence type="ECO:0000313" key="5">
    <source>
        <dbReference type="Proteomes" id="UP001062776"/>
    </source>
</evidence>
<keyword evidence="1 2" id="KW-0238">DNA-binding</keyword>
<dbReference type="InterPro" id="IPR023772">
    <property type="entry name" value="DNA-bd_HTH_TetR-type_CS"/>
</dbReference>
<dbReference type="InterPro" id="IPR001647">
    <property type="entry name" value="HTH_TetR"/>
</dbReference>
<dbReference type="Pfam" id="PF00440">
    <property type="entry name" value="TetR_N"/>
    <property type="match status" value="1"/>
</dbReference>
<comment type="caution">
    <text evidence="4">The sequence shown here is derived from an EMBL/GenBank/DDBJ whole genome shotgun (WGS) entry which is preliminary data.</text>
</comment>
<dbReference type="PROSITE" id="PS50977">
    <property type="entry name" value="HTH_TETR_2"/>
    <property type="match status" value="1"/>
</dbReference>